<proteinExistence type="predicted"/>
<gene>
    <name evidence="1" type="ORF">ANN_24502</name>
</gene>
<comment type="caution">
    <text evidence="1">The sequence shown here is derived from an EMBL/GenBank/DDBJ whole genome shotgun (WGS) entry which is preliminary data.</text>
</comment>
<sequence length="196" mass="22198">MRFHCIDEEKTHNFTNQLLHTYGFYGDASWNSGGGKTKVKHISGGIRLPQFKNPCTMLRSMSDRRHKHCQQRRCPHLFVFLEEPILPSARNSRSLGVPTYVKTDSNATTVFRGYISVAGVPEFCPAGVALHASKSIGMSLSHLNTLKCHRPGPQSRAYRLRYRGDYYEDTVLYYSGLKMAAPFKYFGEGSISEIEL</sequence>
<dbReference type="EMBL" id="JAJSOF020000037">
    <property type="protein sequence ID" value="KAJ4428465.1"/>
    <property type="molecule type" value="Genomic_DNA"/>
</dbReference>
<accession>A0ABQ8S3P1</accession>
<protein>
    <submittedName>
        <fullName evidence="1">Uncharacterized protein</fullName>
    </submittedName>
</protein>
<keyword evidence="2" id="KW-1185">Reference proteome</keyword>
<dbReference type="Proteomes" id="UP001148838">
    <property type="component" value="Unassembled WGS sequence"/>
</dbReference>
<evidence type="ECO:0000313" key="2">
    <source>
        <dbReference type="Proteomes" id="UP001148838"/>
    </source>
</evidence>
<evidence type="ECO:0000313" key="1">
    <source>
        <dbReference type="EMBL" id="KAJ4428465.1"/>
    </source>
</evidence>
<name>A0ABQ8S3P1_PERAM</name>
<reference evidence="1 2" key="1">
    <citation type="journal article" date="2022" name="Allergy">
        <title>Genome assembly and annotation of Periplaneta americana reveal a comprehensive cockroach allergen profile.</title>
        <authorList>
            <person name="Wang L."/>
            <person name="Xiong Q."/>
            <person name="Saelim N."/>
            <person name="Wang L."/>
            <person name="Nong W."/>
            <person name="Wan A.T."/>
            <person name="Shi M."/>
            <person name="Liu X."/>
            <person name="Cao Q."/>
            <person name="Hui J.H.L."/>
            <person name="Sookrung N."/>
            <person name="Leung T.F."/>
            <person name="Tungtrongchitr A."/>
            <person name="Tsui S.K.W."/>
        </authorList>
    </citation>
    <scope>NUCLEOTIDE SEQUENCE [LARGE SCALE GENOMIC DNA]</scope>
    <source>
        <strain evidence="1">PWHHKU_190912</strain>
    </source>
</reference>
<organism evidence="1 2">
    <name type="scientific">Periplaneta americana</name>
    <name type="common">American cockroach</name>
    <name type="synonym">Blatta americana</name>
    <dbReference type="NCBI Taxonomy" id="6978"/>
    <lineage>
        <taxon>Eukaryota</taxon>
        <taxon>Metazoa</taxon>
        <taxon>Ecdysozoa</taxon>
        <taxon>Arthropoda</taxon>
        <taxon>Hexapoda</taxon>
        <taxon>Insecta</taxon>
        <taxon>Pterygota</taxon>
        <taxon>Neoptera</taxon>
        <taxon>Polyneoptera</taxon>
        <taxon>Dictyoptera</taxon>
        <taxon>Blattodea</taxon>
        <taxon>Blattoidea</taxon>
        <taxon>Blattidae</taxon>
        <taxon>Blattinae</taxon>
        <taxon>Periplaneta</taxon>
    </lineage>
</organism>